<evidence type="ECO:0000313" key="2">
    <source>
        <dbReference type="Proteomes" id="UP000308652"/>
    </source>
</evidence>
<sequence>MAVYSTSSSSRNSIASLAHLLCSNIAPTEAEKRITLRAIRLLQKSLSLSDDSAEHETLKQEISRLERILAPVRLLPNELIGEILLHVVESIDITNRATTTQPVFLVCRQWWNVARHLAELWSTINIKLQIDPTINKFREVPRHPLLLSTLDRSGNSPLSLRIDGDAFLYFDIYDLAFDLTPISSHSSRWRDISTPLCPAIYDTGALSLAKKNLPMLENVHIHGVPDFQFRRHMKNRFHIFEEAPKLSRLCLEKLYFPFQLDNLKLPWSQITHFTSCKNAFFSNGFSLYDILSRMPGLQSFESIGDRPDGTGEPVQLEKLCEMTIADAIPSYMGHILHSSFTAPELRQLFVHMEPHEVISEVDMNSIIDFAKRSKRMEGLYLGPISYHSIVVLLDAMPEISALEFFNPTIAIEFLAFFARNWNRMGDDSFEAHSQNLKWDGITSTCRIVEDTILEFKSLFPTADLGDGNIQSSAFCDVGIIFRERDLSLSAKVIQQNLQLEIRCDGDK</sequence>
<gene>
    <name evidence="1" type="ORF">BDQ12DRAFT_664867</name>
</gene>
<proteinExistence type="predicted"/>
<protein>
    <submittedName>
        <fullName evidence="1">Uncharacterized protein</fullName>
    </submittedName>
</protein>
<accession>A0A5C3M6U9</accession>
<dbReference type="STRING" id="68775.A0A5C3M6U9"/>
<dbReference type="AlphaFoldDB" id="A0A5C3M6U9"/>
<keyword evidence="2" id="KW-1185">Reference proteome</keyword>
<name>A0A5C3M6U9_9AGAR</name>
<evidence type="ECO:0000313" key="1">
    <source>
        <dbReference type="EMBL" id="TFK40413.1"/>
    </source>
</evidence>
<dbReference type="EMBL" id="ML213597">
    <property type="protein sequence ID" value="TFK40413.1"/>
    <property type="molecule type" value="Genomic_DNA"/>
</dbReference>
<dbReference type="Proteomes" id="UP000308652">
    <property type="component" value="Unassembled WGS sequence"/>
</dbReference>
<reference evidence="1 2" key="1">
    <citation type="journal article" date="2019" name="Nat. Ecol. Evol.">
        <title>Megaphylogeny resolves global patterns of mushroom evolution.</title>
        <authorList>
            <person name="Varga T."/>
            <person name="Krizsan K."/>
            <person name="Foldi C."/>
            <person name="Dima B."/>
            <person name="Sanchez-Garcia M."/>
            <person name="Sanchez-Ramirez S."/>
            <person name="Szollosi G.J."/>
            <person name="Szarkandi J.G."/>
            <person name="Papp V."/>
            <person name="Albert L."/>
            <person name="Andreopoulos W."/>
            <person name="Angelini C."/>
            <person name="Antonin V."/>
            <person name="Barry K.W."/>
            <person name="Bougher N.L."/>
            <person name="Buchanan P."/>
            <person name="Buyck B."/>
            <person name="Bense V."/>
            <person name="Catcheside P."/>
            <person name="Chovatia M."/>
            <person name="Cooper J."/>
            <person name="Damon W."/>
            <person name="Desjardin D."/>
            <person name="Finy P."/>
            <person name="Geml J."/>
            <person name="Haridas S."/>
            <person name="Hughes K."/>
            <person name="Justo A."/>
            <person name="Karasinski D."/>
            <person name="Kautmanova I."/>
            <person name="Kiss B."/>
            <person name="Kocsube S."/>
            <person name="Kotiranta H."/>
            <person name="LaButti K.M."/>
            <person name="Lechner B.E."/>
            <person name="Liimatainen K."/>
            <person name="Lipzen A."/>
            <person name="Lukacs Z."/>
            <person name="Mihaltcheva S."/>
            <person name="Morgado L.N."/>
            <person name="Niskanen T."/>
            <person name="Noordeloos M.E."/>
            <person name="Ohm R.A."/>
            <person name="Ortiz-Santana B."/>
            <person name="Ovrebo C."/>
            <person name="Racz N."/>
            <person name="Riley R."/>
            <person name="Savchenko A."/>
            <person name="Shiryaev A."/>
            <person name="Soop K."/>
            <person name="Spirin V."/>
            <person name="Szebenyi C."/>
            <person name="Tomsovsky M."/>
            <person name="Tulloss R.E."/>
            <person name="Uehling J."/>
            <person name="Grigoriev I.V."/>
            <person name="Vagvolgyi C."/>
            <person name="Papp T."/>
            <person name="Martin F.M."/>
            <person name="Miettinen O."/>
            <person name="Hibbett D.S."/>
            <person name="Nagy L.G."/>
        </authorList>
    </citation>
    <scope>NUCLEOTIDE SEQUENCE [LARGE SCALE GENOMIC DNA]</scope>
    <source>
        <strain evidence="1 2">CBS 166.37</strain>
    </source>
</reference>
<dbReference type="OrthoDB" id="2913301at2759"/>
<organism evidence="1 2">
    <name type="scientific">Crucibulum laeve</name>
    <dbReference type="NCBI Taxonomy" id="68775"/>
    <lineage>
        <taxon>Eukaryota</taxon>
        <taxon>Fungi</taxon>
        <taxon>Dikarya</taxon>
        <taxon>Basidiomycota</taxon>
        <taxon>Agaricomycotina</taxon>
        <taxon>Agaricomycetes</taxon>
        <taxon>Agaricomycetidae</taxon>
        <taxon>Agaricales</taxon>
        <taxon>Agaricineae</taxon>
        <taxon>Nidulariaceae</taxon>
        <taxon>Crucibulum</taxon>
    </lineage>
</organism>